<evidence type="ECO:0000313" key="5">
    <source>
        <dbReference type="WBParaSite" id="Pan_g2488.t1"/>
    </source>
</evidence>
<protein>
    <submittedName>
        <fullName evidence="5">Mcl1_mid domain-containing protein</fullName>
    </submittedName>
</protein>
<dbReference type="Proteomes" id="UP000492821">
    <property type="component" value="Unassembled WGS sequence"/>
</dbReference>
<feature type="domain" description="WDHD1/CFT4 second beta-propeller" evidence="2">
    <location>
        <begin position="416"/>
        <end position="711"/>
    </location>
</feature>
<dbReference type="Gene3D" id="2.130.10.10">
    <property type="entry name" value="YVTN repeat-like/Quinoprotein amine dehydrogenase"/>
    <property type="match status" value="1"/>
</dbReference>
<evidence type="ECO:0000313" key="4">
    <source>
        <dbReference type="Proteomes" id="UP000492821"/>
    </source>
</evidence>
<dbReference type="GO" id="GO:0000278">
    <property type="term" value="P:mitotic cell cycle"/>
    <property type="evidence" value="ECO:0007669"/>
    <property type="project" value="TreeGrafter"/>
</dbReference>
<dbReference type="InterPro" id="IPR036322">
    <property type="entry name" value="WD40_repeat_dom_sf"/>
</dbReference>
<dbReference type="GO" id="GO:0043596">
    <property type="term" value="C:nuclear replication fork"/>
    <property type="evidence" value="ECO:0007669"/>
    <property type="project" value="TreeGrafter"/>
</dbReference>
<feature type="region of interest" description="Disordered" evidence="1">
    <location>
        <begin position="797"/>
        <end position="862"/>
    </location>
</feature>
<accession>A0A7E4VRI4</accession>
<dbReference type="PANTHER" id="PTHR19932:SF10">
    <property type="entry name" value="WD REPEAT AND HMG-BOX DNA-BINDING PROTEIN 1"/>
    <property type="match status" value="1"/>
</dbReference>
<dbReference type="InterPro" id="IPR015943">
    <property type="entry name" value="WD40/YVTN_repeat-like_dom_sf"/>
</dbReference>
<dbReference type="InterPro" id="IPR024977">
    <property type="entry name" value="Apc4-like_WD40_dom"/>
</dbReference>
<feature type="compositionally biased region" description="Polar residues" evidence="1">
    <location>
        <begin position="941"/>
        <end position="971"/>
    </location>
</feature>
<dbReference type="InterPro" id="IPR022100">
    <property type="entry name" value="WDHD1/CFT4_beta-prop_2nd"/>
</dbReference>
<keyword evidence="4" id="KW-1185">Reference proteome</keyword>
<dbReference type="SUPFAM" id="SSF50978">
    <property type="entry name" value="WD40 repeat-like"/>
    <property type="match status" value="1"/>
</dbReference>
<dbReference type="AlphaFoldDB" id="A0A7E4VRI4"/>
<organism evidence="4 5">
    <name type="scientific">Panagrellus redivivus</name>
    <name type="common">Microworm</name>
    <dbReference type="NCBI Taxonomy" id="6233"/>
    <lineage>
        <taxon>Eukaryota</taxon>
        <taxon>Metazoa</taxon>
        <taxon>Ecdysozoa</taxon>
        <taxon>Nematoda</taxon>
        <taxon>Chromadorea</taxon>
        <taxon>Rhabditida</taxon>
        <taxon>Tylenchina</taxon>
        <taxon>Panagrolaimomorpha</taxon>
        <taxon>Panagrolaimoidea</taxon>
        <taxon>Panagrolaimidae</taxon>
        <taxon>Panagrellus</taxon>
    </lineage>
</organism>
<reference evidence="4" key="1">
    <citation type="journal article" date="2013" name="Genetics">
        <title>The draft genome and transcriptome of Panagrellus redivivus are shaped by the harsh demands of a free-living lifestyle.</title>
        <authorList>
            <person name="Srinivasan J."/>
            <person name="Dillman A.R."/>
            <person name="Macchietto M.G."/>
            <person name="Heikkinen L."/>
            <person name="Lakso M."/>
            <person name="Fracchia K.M."/>
            <person name="Antoshechkin I."/>
            <person name="Mortazavi A."/>
            <person name="Wong G."/>
            <person name="Sternberg P.W."/>
        </authorList>
    </citation>
    <scope>NUCLEOTIDE SEQUENCE [LARGE SCALE GENOMIC DNA]</scope>
    <source>
        <strain evidence="4">MT8872</strain>
    </source>
</reference>
<dbReference type="Pfam" id="PF12341">
    <property type="entry name" value="Mcl1_mid"/>
    <property type="match status" value="1"/>
</dbReference>
<evidence type="ECO:0000256" key="1">
    <source>
        <dbReference type="SAM" id="MobiDB-lite"/>
    </source>
</evidence>
<evidence type="ECO:0000259" key="3">
    <source>
        <dbReference type="Pfam" id="PF12894"/>
    </source>
</evidence>
<dbReference type="SMART" id="SM00320">
    <property type="entry name" value="WD40"/>
    <property type="match status" value="3"/>
</dbReference>
<dbReference type="WBParaSite" id="Pan_g2488.t1">
    <property type="protein sequence ID" value="Pan_g2488.t1"/>
    <property type="gene ID" value="Pan_g2488"/>
</dbReference>
<dbReference type="PANTHER" id="PTHR19932">
    <property type="entry name" value="WD REPEAT AND HMG-BOX DNA BINDING PROTEIN"/>
    <property type="match status" value="1"/>
</dbReference>
<dbReference type="Pfam" id="PF12894">
    <property type="entry name" value="ANAPC4_WD40"/>
    <property type="match status" value="1"/>
</dbReference>
<sequence length="1034" mass="112972">MPDSEFTNIDNNVQVGYVQIAVDSANFGQEKFYTCAEGDALKFWSPTETGGWKAGEIASSNFRGVFAVNNDFFVGETVADVITGMEEHVVLRYDHDGVAGEPLVKLDDPVSAIAVSDDGSLLAAGAADYVLMIIRINGTEIETHDRKNLDGVPVALNFHPSGQWLAVSTSEGYVEVYSLSDKAADPLVKIKCMSSFNAANVNSKTPRFRPSWHPNGSTLIVPTNKGIKFVSTSDWTIEQTIAKETDFSHLAVSPNSRHLAAVSNEEGTVYMFHLGGYTLLSKTKLPNGTSSHVLDLIFSPKHCEVLILAIEKSPLVMLKGACQLQITDSTTTSAPAPLYAIDDDDESVKALPMDDDMDAEDDDMDIERIKSQYGFDHNSQAASRSTGPQLTSDQIQALEKLKEPLIPVSALSPPTTFVSGSTPASVTKSGQKERFLQWNSFGQIRLIRTEGGDVSTEIEFNDITVHSEIILNEDKYVLGDMNNNLIALASTSELFVYVVGADTESREWRITVPEDEKIKCLTVGKMFVAVYTSERLVRIFSACGIQRMVFSVEGSLVTMNARDSLLAIATSIGSVFAHSSEAFESATKLDVFQVNPLAGSPHILQKLHSMAVAVSPEASLAWLNVSTAGHVITMDSLFVVRTLLPAGVWMPIFQGSTVIKNKSDGFWPVAVLDSGAHLIQPKMRYVVCRGSNYPSVSKNLVPITVPWDVPIVQKDEKTTPEEHKLIVSEAILASQQGTVDRKLLVQHLSALLTLFASAIKTDQGALAAEYAEITHCLEGVNAMARVASKQEKRGINERITKIGENKPESYRSDVKPAPASLYASHETPVIRTNPPPRRRPQPTATSASSLAPSLPTQSFKRRPIVIDSQELYGDTQQDSQMSELSDTSFDISLSYPKSTPTQGSCTNPFKRTAPSDSTKTTASNDFFADLAPGPSVKAPAPTTTSQPAKKPRIQQSKLTFGTENRVPNASQPGKKLTAFDLWLRDNSDSLKVEWDDESDDKKTFDEFAVKKFRLTDKAEKARYREMVESQNAAF</sequence>
<dbReference type="InterPro" id="IPR001680">
    <property type="entry name" value="WD40_rpt"/>
</dbReference>
<reference evidence="5" key="2">
    <citation type="submission" date="2020-10" db="UniProtKB">
        <authorList>
            <consortium name="WormBaseParasite"/>
        </authorList>
    </citation>
    <scope>IDENTIFICATION</scope>
</reference>
<feature type="compositionally biased region" description="Low complexity" evidence="1">
    <location>
        <begin position="841"/>
        <end position="858"/>
    </location>
</feature>
<feature type="compositionally biased region" description="Basic and acidic residues" evidence="1">
    <location>
        <begin position="797"/>
        <end position="814"/>
    </location>
</feature>
<evidence type="ECO:0000259" key="2">
    <source>
        <dbReference type="Pfam" id="PF12341"/>
    </source>
</evidence>
<dbReference type="GO" id="GO:0003682">
    <property type="term" value="F:chromatin binding"/>
    <property type="evidence" value="ECO:0007669"/>
    <property type="project" value="TreeGrafter"/>
</dbReference>
<proteinExistence type="predicted"/>
<dbReference type="GO" id="GO:0006261">
    <property type="term" value="P:DNA-templated DNA replication"/>
    <property type="evidence" value="ECO:0007669"/>
    <property type="project" value="TreeGrafter"/>
</dbReference>
<feature type="region of interest" description="Disordered" evidence="1">
    <location>
        <begin position="890"/>
        <end position="972"/>
    </location>
</feature>
<feature type="domain" description="Anaphase-promoting complex subunit 4-like WD40" evidence="3">
    <location>
        <begin position="120"/>
        <end position="182"/>
    </location>
</feature>
<feature type="compositionally biased region" description="Polar residues" evidence="1">
    <location>
        <begin position="890"/>
        <end position="924"/>
    </location>
</feature>
<dbReference type="GO" id="GO:0006281">
    <property type="term" value="P:DNA repair"/>
    <property type="evidence" value="ECO:0007669"/>
    <property type="project" value="TreeGrafter"/>
</dbReference>
<name>A0A7E4VRI4_PANRE</name>